<evidence type="ECO:0000259" key="8">
    <source>
        <dbReference type="Pfam" id="PF00171"/>
    </source>
</evidence>
<dbReference type="FunFam" id="3.40.309.10:FF:000003">
    <property type="entry name" value="Aldehyde dehydrogenase"/>
    <property type="match status" value="1"/>
</dbReference>
<evidence type="ECO:0000256" key="3">
    <source>
        <dbReference type="ARBA" id="ARBA00023027"/>
    </source>
</evidence>
<evidence type="ECO:0000256" key="4">
    <source>
        <dbReference type="PIRNR" id="PIRNR036492"/>
    </source>
</evidence>
<dbReference type="KEGG" id="tsv:DSM104635_01939"/>
<evidence type="ECO:0000256" key="2">
    <source>
        <dbReference type="ARBA" id="ARBA00023002"/>
    </source>
</evidence>
<evidence type="ECO:0000256" key="7">
    <source>
        <dbReference type="RuleBase" id="RU003345"/>
    </source>
</evidence>
<name>A0A6I6MNZ7_9CAUL</name>
<feature type="active site" evidence="5">
    <location>
        <position position="260"/>
    </location>
</feature>
<dbReference type="Proteomes" id="UP000431269">
    <property type="component" value="Chromosome"/>
</dbReference>
<evidence type="ECO:0000313" key="9">
    <source>
        <dbReference type="EMBL" id="QGZ95098.1"/>
    </source>
</evidence>
<dbReference type="PROSITE" id="PS00687">
    <property type="entry name" value="ALDEHYDE_DEHYDR_GLU"/>
    <property type="match status" value="1"/>
</dbReference>
<dbReference type="GO" id="GO:0004029">
    <property type="term" value="F:aldehyde dehydrogenase (NAD+) activity"/>
    <property type="evidence" value="ECO:0007669"/>
    <property type="project" value="TreeGrafter"/>
</dbReference>
<keyword evidence="2 4" id="KW-0560">Oxidoreductase</keyword>
<dbReference type="SUPFAM" id="SSF53720">
    <property type="entry name" value="ALDH-like"/>
    <property type="match status" value="1"/>
</dbReference>
<keyword evidence="3" id="KW-0520">NAD</keyword>
<accession>A0A6I6MNZ7</accession>
<dbReference type="InterPro" id="IPR016162">
    <property type="entry name" value="Ald_DH_N"/>
</dbReference>
<dbReference type="PANTHER" id="PTHR43570:SF20">
    <property type="entry name" value="ALDEHYDE DEHYDROGENASE ALDX-RELATED"/>
    <property type="match status" value="1"/>
</dbReference>
<comment type="similarity">
    <text evidence="1 4 7">Belongs to the aldehyde dehydrogenase family.</text>
</comment>
<dbReference type="PIRSF" id="PIRSF036492">
    <property type="entry name" value="ALDH"/>
    <property type="match status" value="1"/>
</dbReference>
<dbReference type="RefSeq" id="WP_158765986.1">
    <property type="nucleotide sequence ID" value="NZ_CP047045.1"/>
</dbReference>
<dbReference type="InterPro" id="IPR029510">
    <property type="entry name" value="Ald_DH_CS_GLU"/>
</dbReference>
<feature type="domain" description="Aldehyde dehydrogenase" evidence="8">
    <location>
        <begin position="35"/>
        <end position="452"/>
    </location>
</feature>
<dbReference type="EMBL" id="CP047045">
    <property type="protein sequence ID" value="QGZ95098.1"/>
    <property type="molecule type" value="Genomic_DNA"/>
</dbReference>
<dbReference type="PANTHER" id="PTHR43570">
    <property type="entry name" value="ALDEHYDE DEHYDROGENASE"/>
    <property type="match status" value="1"/>
</dbReference>
<dbReference type="Gene3D" id="3.40.309.10">
    <property type="entry name" value="Aldehyde Dehydrogenase, Chain A, domain 2"/>
    <property type="match status" value="1"/>
</dbReference>
<evidence type="ECO:0000313" key="10">
    <source>
        <dbReference type="Proteomes" id="UP000431269"/>
    </source>
</evidence>
<reference evidence="10" key="1">
    <citation type="submission" date="2019-12" db="EMBL/GenBank/DDBJ databases">
        <title>Complete genome of Terracaulis silvestris 0127_4.</title>
        <authorList>
            <person name="Vieira S."/>
            <person name="Riedel T."/>
            <person name="Sproer C."/>
            <person name="Pascual J."/>
            <person name="Boedeker C."/>
            <person name="Overmann J."/>
        </authorList>
    </citation>
    <scope>NUCLEOTIDE SEQUENCE [LARGE SCALE GENOMIC DNA]</scope>
    <source>
        <strain evidence="10">0127_4</strain>
    </source>
</reference>
<evidence type="ECO:0000256" key="5">
    <source>
        <dbReference type="PIRSR" id="PIRSR036492-1"/>
    </source>
</evidence>
<dbReference type="GO" id="GO:0005737">
    <property type="term" value="C:cytoplasm"/>
    <property type="evidence" value="ECO:0007669"/>
    <property type="project" value="TreeGrafter"/>
</dbReference>
<sequence>MNKPVEPAIEEAKARMRTVLDIQKRTNVRKGPPSAALRKDRLTRCITLLLTHQDDFVSAIQSDFGTRSRDMTLLTDVAAAIGPLKQARAELDGWMKPRKRKVTPSALGLFGAKAEVRYQPKGAVGVMTPWNFPVQLAMDAIAGAFAAGNSVMLKPSEFTPATSALLAETFDLYFDEEEIAVILGGPDVGAAFSGLPFDHLIFTGATSVGRHVMRAAADNLTPVTLELGGKSPVVVGRSADMAKTAARVMQGKTMNAGQICLAPDYLLAPQESVAGFVDAAKASVAKMYPTIKDNGDYTAMINQRHFDRVKGLIADAKAKGAEVIEINPAGEDFTQQEHRKIPPTLIVGATDDMSVMQEEIFGPVLPIRTYTALDETITEINARPRPLALYYFGEDSAESEALLSRTHSGGVTINDVIFHFSMDDLPFGGVGPSGIGAYHGHRGFLEFSHEKAIYRQISGELLAMLRPPYGETFKKQVAARLKP</sequence>
<feature type="active site" evidence="5 6">
    <location>
        <position position="226"/>
    </location>
</feature>
<dbReference type="InterPro" id="IPR016161">
    <property type="entry name" value="Ald_DH/histidinol_DH"/>
</dbReference>
<proteinExistence type="inferred from homology"/>
<dbReference type="AlphaFoldDB" id="A0A6I6MNZ7"/>
<dbReference type="CDD" id="cd07133">
    <property type="entry name" value="ALDH_CALDH_CalB"/>
    <property type="match status" value="1"/>
</dbReference>
<keyword evidence="10" id="KW-1185">Reference proteome</keyword>
<evidence type="ECO:0000256" key="6">
    <source>
        <dbReference type="PROSITE-ProRule" id="PRU10007"/>
    </source>
</evidence>
<organism evidence="9 10">
    <name type="scientific">Terricaulis silvestris</name>
    <dbReference type="NCBI Taxonomy" id="2686094"/>
    <lineage>
        <taxon>Bacteria</taxon>
        <taxon>Pseudomonadati</taxon>
        <taxon>Pseudomonadota</taxon>
        <taxon>Alphaproteobacteria</taxon>
        <taxon>Caulobacterales</taxon>
        <taxon>Caulobacteraceae</taxon>
        <taxon>Terricaulis</taxon>
    </lineage>
</organism>
<gene>
    <name evidence="9" type="primary">calB</name>
    <name evidence="9" type="ORF">DSM104635_01939</name>
</gene>
<dbReference type="InterPro" id="IPR016163">
    <property type="entry name" value="Ald_DH_C"/>
</dbReference>
<dbReference type="GO" id="GO:0006081">
    <property type="term" value="P:aldehyde metabolic process"/>
    <property type="evidence" value="ECO:0007669"/>
    <property type="project" value="InterPro"/>
</dbReference>
<dbReference type="InterPro" id="IPR015590">
    <property type="entry name" value="Aldehyde_DH_dom"/>
</dbReference>
<dbReference type="Gene3D" id="3.40.605.10">
    <property type="entry name" value="Aldehyde Dehydrogenase, Chain A, domain 1"/>
    <property type="match status" value="1"/>
</dbReference>
<evidence type="ECO:0000256" key="1">
    <source>
        <dbReference type="ARBA" id="ARBA00009986"/>
    </source>
</evidence>
<protein>
    <recommendedName>
        <fullName evidence="4">Aldehyde dehydrogenase</fullName>
    </recommendedName>
</protein>
<dbReference type="InterPro" id="IPR012394">
    <property type="entry name" value="Aldehyde_DH_NAD(P)"/>
</dbReference>
<dbReference type="Pfam" id="PF00171">
    <property type="entry name" value="Aldedh"/>
    <property type="match status" value="1"/>
</dbReference>